<proteinExistence type="predicted"/>
<evidence type="ECO:0000313" key="2">
    <source>
        <dbReference type="EMBL" id="GMI10085.1"/>
    </source>
</evidence>
<dbReference type="EMBL" id="BRXZ01000355">
    <property type="protein sequence ID" value="GMI10085.1"/>
    <property type="molecule type" value="Genomic_DNA"/>
</dbReference>
<reference evidence="2" key="1">
    <citation type="submission" date="2022-07" db="EMBL/GenBank/DDBJ databases">
        <title>Genome analysis of Parmales, a sister group of diatoms, reveals the evolutionary specialization of diatoms from phago-mixotrophs to photoautotrophs.</title>
        <authorList>
            <person name="Ban H."/>
            <person name="Sato S."/>
            <person name="Yoshikawa S."/>
            <person name="Kazumasa Y."/>
            <person name="Nakamura Y."/>
            <person name="Ichinomiya M."/>
            <person name="Saitoh K."/>
            <person name="Sato N."/>
            <person name="Blanc-Mathieu R."/>
            <person name="Endo H."/>
            <person name="Kuwata A."/>
            <person name="Ogata H."/>
        </authorList>
    </citation>
    <scope>NUCLEOTIDE SEQUENCE</scope>
</reference>
<protein>
    <submittedName>
        <fullName evidence="2">Uncharacterized protein</fullName>
    </submittedName>
</protein>
<feature type="region of interest" description="Disordered" evidence="1">
    <location>
        <begin position="1"/>
        <end position="43"/>
    </location>
</feature>
<evidence type="ECO:0000313" key="3">
    <source>
        <dbReference type="Proteomes" id="UP001165082"/>
    </source>
</evidence>
<name>A0A9W7KSS9_9STRA</name>
<gene>
    <name evidence="2" type="ORF">TrRE_jg8872</name>
</gene>
<evidence type="ECO:0000256" key="1">
    <source>
        <dbReference type="SAM" id="MobiDB-lite"/>
    </source>
</evidence>
<sequence>MSKRKSLVSTLSAESTPSSSSLAKSALQALSSRPPIQKASSPPAWKLAFNPLQKAKKFHLVKRPLGPPSQQFMVNVYVPTEGLTQGDIKALNGRGGGKGAKGAPLSVQIKQTKTTKKKKVEGRVAVYVVLKDEGLGKAGFGLGVASLPKCKVGKVRRKNKPKDSEKVKKEKKGDKKGVKVEGEAVAAEAMAEM</sequence>
<feature type="compositionally biased region" description="Basic and acidic residues" evidence="1">
    <location>
        <begin position="161"/>
        <end position="179"/>
    </location>
</feature>
<feature type="region of interest" description="Disordered" evidence="1">
    <location>
        <begin position="152"/>
        <end position="179"/>
    </location>
</feature>
<dbReference type="AlphaFoldDB" id="A0A9W7KSS9"/>
<feature type="compositionally biased region" description="Low complexity" evidence="1">
    <location>
        <begin position="9"/>
        <end position="32"/>
    </location>
</feature>
<dbReference type="Proteomes" id="UP001165082">
    <property type="component" value="Unassembled WGS sequence"/>
</dbReference>
<accession>A0A9W7KSS9</accession>
<feature type="non-terminal residue" evidence="2">
    <location>
        <position position="1"/>
    </location>
</feature>
<comment type="caution">
    <text evidence="2">The sequence shown here is derived from an EMBL/GenBank/DDBJ whole genome shotgun (WGS) entry which is preliminary data.</text>
</comment>
<organism evidence="2 3">
    <name type="scientific">Triparma retinervis</name>
    <dbReference type="NCBI Taxonomy" id="2557542"/>
    <lineage>
        <taxon>Eukaryota</taxon>
        <taxon>Sar</taxon>
        <taxon>Stramenopiles</taxon>
        <taxon>Ochrophyta</taxon>
        <taxon>Bolidophyceae</taxon>
        <taxon>Parmales</taxon>
        <taxon>Triparmaceae</taxon>
        <taxon>Triparma</taxon>
    </lineage>
</organism>
<keyword evidence="3" id="KW-1185">Reference proteome</keyword>